<keyword evidence="2" id="KW-1185">Reference proteome</keyword>
<comment type="caution">
    <text evidence="1">The sequence shown here is derived from an EMBL/GenBank/DDBJ whole genome shotgun (WGS) entry which is preliminary data.</text>
</comment>
<name>A0ACC5NWK7_9BACT</name>
<protein>
    <submittedName>
        <fullName evidence="1">Uncharacterized protein</fullName>
    </submittedName>
</protein>
<organism evidence="1 2">
    <name type="scientific">Tunturiibacter gelidiferens</name>
    <dbReference type="NCBI Taxonomy" id="3069689"/>
    <lineage>
        <taxon>Bacteria</taxon>
        <taxon>Pseudomonadati</taxon>
        <taxon>Acidobacteriota</taxon>
        <taxon>Terriglobia</taxon>
        <taxon>Terriglobales</taxon>
        <taxon>Acidobacteriaceae</taxon>
        <taxon>Tunturiibacter</taxon>
    </lineage>
</organism>
<dbReference type="EMBL" id="JACHEA010000001">
    <property type="protein sequence ID" value="MBB5338987.1"/>
    <property type="molecule type" value="Genomic_DNA"/>
</dbReference>
<proteinExistence type="predicted"/>
<dbReference type="Proteomes" id="UP000569005">
    <property type="component" value="Unassembled WGS sequence"/>
</dbReference>
<reference evidence="1" key="1">
    <citation type="submission" date="2020-08" db="EMBL/GenBank/DDBJ databases">
        <title>Genomic Encyclopedia of Type Strains, Phase IV (KMG-V): Genome sequencing to study the core and pangenomes of soil and plant-associated prokaryotes.</title>
        <authorList>
            <person name="Whitman W."/>
        </authorList>
    </citation>
    <scope>NUCLEOTIDE SEQUENCE</scope>
    <source>
        <strain evidence="1">M8UP15</strain>
    </source>
</reference>
<sequence length="61" mass="6896">MIKRTHITERVAFQFRAEAFNAFNRHVFGNPDNNPHDAGFGTVGSTANSPRSLQLTFRAEF</sequence>
<evidence type="ECO:0000313" key="2">
    <source>
        <dbReference type="Proteomes" id="UP000569005"/>
    </source>
</evidence>
<evidence type="ECO:0000313" key="1">
    <source>
        <dbReference type="EMBL" id="MBB5338987.1"/>
    </source>
</evidence>
<accession>A0ACC5NWK7</accession>
<gene>
    <name evidence="1" type="ORF">HDF13_001320</name>
</gene>